<evidence type="ECO:0000256" key="7">
    <source>
        <dbReference type="PIRSR" id="PIRSR602481-1"/>
    </source>
</evidence>
<keyword evidence="6" id="KW-0804">Transcription</keyword>
<dbReference type="PANTHER" id="PTHR33202:SF7">
    <property type="entry name" value="FERRIC UPTAKE REGULATION PROTEIN"/>
    <property type="match status" value="1"/>
</dbReference>
<keyword evidence="4" id="KW-0805">Transcription regulation</keyword>
<dbReference type="Pfam" id="PF01475">
    <property type="entry name" value="FUR"/>
    <property type="match status" value="1"/>
</dbReference>
<accession>A0A0P9CG64</accession>
<dbReference type="GO" id="GO:0000976">
    <property type="term" value="F:transcription cis-regulatory region binding"/>
    <property type="evidence" value="ECO:0007669"/>
    <property type="project" value="TreeGrafter"/>
</dbReference>
<reference evidence="8 9" key="1">
    <citation type="submission" date="2015-09" db="EMBL/GenBank/DDBJ databases">
        <title>Draft genome sequence of Alicyclobacillus ferrooxydans DSM 22381.</title>
        <authorList>
            <person name="Hemp J."/>
        </authorList>
    </citation>
    <scope>NUCLEOTIDE SEQUENCE [LARGE SCALE GENOMIC DNA]</scope>
    <source>
        <strain evidence="8 9">TC-34</strain>
    </source>
</reference>
<feature type="binding site" evidence="7">
    <location>
        <position position="123"/>
    </location>
    <ligand>
        <name>Zn(2+)</name>
        <dbReference type="ChEBI" id="CHEBI:29105"/>
    </ligand>
</feature>
<evidence type="ECO:0000313" key="8">
    <source>
        <dbReference type="EMBL" id="KPV44551.1"/>
    </source>
</evidence>
<evidence type="ECO:0000313" key="9">
    <source>
        <dbReference type="Proteomes" id="UP000050482"/>
    </source>
</evidence>
<dbReference type="PATRIC" id="fig|471514.4.peg.4169"/>
<comment type="cofactor">
    <cofactor evidence="7">
        <name>Zn(2+)</name>
        <dbReference type="ChEBI" id="CHEBI:29105"/>
    </cofactor>
    <text evidence="7">Binds 1 zinc ion per subunit.</text>
</comment>
<evidence type="ECO:0000256" key="5">
    <source>
        <dbReference type="ARBA" id="ARBA00023125"/>
    </source>
</evidence>
<keyword evidence="7" id="KW-0479">Metal-binding</keyword>
<feature type="binding site" evidence="7">
    <location>
        <position position="86"/>
    </location>
    <ligand>
        <name>Zn(2+)</name>
        <dbReference type="ChEBI" id="CHEBI:29105"/>
    </ligand>
</feature>
<dbReference type="RefSeq" id="WP_054968265.1">
    <property type="nucleotide sequence ID" value="NZ_LJCO01000030.1"/>
</dbReference>
<organism evidence="8 9">
    <name type="scientific">Alicyclobacillus ferrooxydans</name>
    <dbReference type="NCBI Taxonomy" id="471514"/>
    <lineage>
        <taxon>Bacteria</taxon>
        <taxon>Bacillati</taxon>
        <taxon>Bacillota</taxon>
        <taxon>Bacilli</taxon>
        <taxon>Bacillales</taxon>
        <taxon>Alicyclobacillaceae</taxon>
        <taxon>Alicyclobacillus</taxon>
    </lineage>
</organism>
<dbReference type="InterPro" id="IPR036388">
    <property type="entry name" value="WH-like_DNA-bd_sf"/>
</dbReference>
<evidence type="ECO:0000256" key="3">
    <source>
        <dbReference type="ARBA" id="ARBA00022833"/>
    </source>
</evidence>
<dbReference type="CDD" id="cd07153">
    <property type="entry name" value="Fur_like"/>
    <property type="match status" value="1"/>
</dbReference>
<dbReference type="Proteomes" id="UP000050482">
    <property type="component" value="Unassembled WGS sequence"/>
</dbReference>
<dbReference type="InterPro" id="IPR043135">
    <property type="entry name" value="Fur_C"/>
</dbReference>
<dbReference type="OrthoDB" id="8659436at2"/>
<dbReference type="EMBL" id="LJCO01000030">
    <property type="protein sequence ID" value="KPV44551.1"/>
    <property type="molecule type" value="Genomic_DNA"/>
</dbReference>
<protein>
    <submittedName>
        <fullName evidence="8">Fur family transcriptional regulator</fullName>
    </submittedName>
</protein>
<dbReference type="GO" id="GO:0003700">
    <property type="term" value="F:DNA-binding transcription factor activity"/>
    <property type="evidence" value="ECO:0007669"/>
    <property type="project" value="InterPro"/>
</dbReference>
<dbReference type="InterPro" id="IPR036390">
    <property type="entry name" value="WH_DNA-bd_sf"/>
</dbReference>
<evidence type="ECO:0000256" key="1">
    <source>
        <dbReference type="ARBA" id="ARBA00007957"/>
    </source>
</evidence>
<dbReference type="SUPFAM" id="SSF46785">
    <property type="entry name" value="Winged helix' DNA-binding domain"/>
    <property type="match status" value="1"/>
</dbReference>
<evidence type="ECO:0000256" key="6">
    <source>
        <dbReference type="ARBA" id="ARBA00023163"/>
    </source>
</evidence>
<dbReference type="GO" id="GO:0008270">
    <property type="term" value="F:zinc ion binding"/>
    <property type="evidence" value="ECO:0007669"/>
    <property type="project" value="TreeGrafter"/>
</dbReference>
<dbReference type="AlphaFoldDB" id="A0A0P9CG64"/>
<dbReference type="PANTHER" id="PTHR33202">
    <property type="entry name" value="ZINC UPTAKE REGULATION PROTEIN"/>
    <property type="match status" value="1"/>
</dbReference>
<keyword evidence="3 7" id="KW-0862">Zinc</keyword>
<feature type="binding site" evidence="7">
    <location>
        <position position="83"/>
    </location>
    <ligand>
        <name>Zn(2+)</name>
        <dbReference type="ChEBI" id="CHEBI:29105"/>
    </ligand>
</feature>
<keyword evidence="9" id="KW-1185">Reference proteome</keyword>
<proteinExistence type="inferred from homology"/>
<gene>
    <name evidence="8" type="ORF">AN477_05975</name>
</gene>
<dbReference type="GO" id="GO:1900376">
    <property type="term" value="P:regulation of secondary metabolite biosynthetic process"/>
    <property type="evidence" value="ECO:0007669"/>
    <property type="project" value="TreeGrafter"/>
</dbReference>
<dbReference type="Gene3D" id="1.10.10.10">
    <property type="entry name" value="Winged helix-like DNA-binding domain superfamily/Winged helix DNA-binding domain"/>
    <property type="match status" value="1"/>
</dbReference>
<evidence type="ECO:0000256" key="4">
    <source>
        <dbReference type="ARBA" id="ARBA00023015"/>
    </source>
</evidence>
<comment type="caution">
    <text evidence="8">The sequence shown here is derived from an EMBL/GenBank/DDBJ whole genome shotgun (WGS) entry which is preliminary data.</text>
</comment>
<feature type="binding site" evidence="7">
    <location>
        <position position="126"/>
    </location>
    <ligand>
        <name>Zn(2+)</name>
        <dbReference type="ChEBI" id="CHEBI:29105"/>
    </ligand>
</feature>
<evidence type="ECO:0000256" key="2">
    <source>
        <dbReference type="ARBA" id="ARBA00022491"/>
    </source>
</evidence>
<comment type="similarity">
    <text evidence="1">Belongs to the Fur family.</text>
</comment>
<keyword evidence="2" id="KW-0678">Repressor</keyword>
<dbReference type="Gene3D" id="3.30.1490.190">
    <property type="match status" value="1"/>
</dbReference>
<dbReference type="STRING" id="471514.AN477_05975"/>
<dbReference type="GO" id="GO:0045892">
    <property type="term" value="P:negative regulation of DNA-templated transcription"/>
    <property type="evidence" value="ECO:0007669"/>
    <property type="project" value="TreeGrafter"/>
</dbReference>
<name>A0A0P9CG64_9BACL</name>
<sequence length="130" mass="14924">MEKQMKLTPQRKAVFDVILASRDHPTAADIMEHLRNSGQRVSYATVYNSLKYLTNAQLIRELKIGESASRYDARMEAHHHIVCEKCGRVDELLTPLPNEYWQAVTKDTGYDVHDIDIVARGLCPDCRRQP</sequence>
<dbReference type="InterPro" id="IPR002481">
    <property type="entry name" value="FUR"/>
</dbReference>
<keyword evidence="5" id="KW-0238">DNA-binding</keyword>